<feature type="domain" description="PDZ" evidence="17">
    <location>
        <begin position="2055"/>
        <end position="2104"/>
    </location>
</feature>
<dbReference type="InterPro" id="IPR036034">
    <property type="entry name" value="PDZ_sf"/>
</dbReference>
<dbReference type="EMBL" id="VCAZ01000062">
    <property type="protein sequence ID" value="TSN95705.1"/>
    <property type="molecule type" value="Genomic_DNA"/>
</dbReference>
<feature type="compositionally biased region" description="Polar residues" evidence="15">
    <location>
        <begin position="120"/>
        <end position="130"/>
    </location>
</feature>
<evidence type="ECO:0000256" key="9">
    <source>
        <dbReference type="ARBA" id="ARBA00022949"/>
    </source>
</evidence>
<feature type="region of interest" description="Disordered" evidence="15">
    <location>
        <begin position="66"/>
        <end position="197"/>
    </location>
</feature>
<dbReference type="GO" id="GO:0006508">
    <property type="term" value="P:proteolysis"/>
    <property type="evidence" value="ECO:0007669"/>
    <property type="project" value="UniProtKB-KW"/>
</dbReference>
<dbReference type="InterPro" id="IPR001452">
    <property type="entry name" value="SH3_domain"/>
</dbReference>
<keyword evidence="7" id="KW-0378">Hydrolase</keyword>
<dbReference type="Pfam" id="PF20908">
    <property type="entry name" value="UfSP2_N"/>
    <property type="match status" value="1"/>
</dbReference>
<feature type="region of interest" description="Disordered" evidence="15">
    <location>
        <begin position="1695"/>
        <end position="1722"/>
    </location>
</feature>
<dbReference type="InterPro" id="IPR012462">
    <property type="entry name" value="UFSP1/2_DUB_cat"/>
</dbReference>
<evidence type="ECO:0000256" key="7">
    <source>
        <dbReference type="ARBA" id="ARBA00022801"/>
    </source>
</evidence>
<feature type="compositionally biased region" description="Polar residues" evidence="15">
    <location>
        <begin position="581"/>
        <end position="591"/>
    </location>
</feature>
<feature type="compositionally biased region" description="Basic residues" evidence="15">
    <location>
        <begin position="743"/>
        <end position="752"/>
    </location>
</feature>
<feature type="compositionally biased region" description="Polar residues" evidence="15">
    <location>
        <begin position="1710"/>
        <end position="1722"/>
    </location>
</feature>
<dbReference type="PROSITE" id="PS50831">
    <property type="entry name" value="SOHO"/>
    <property type="match status" value="1"/>
</dbReference>
<feature type="compositionally biased region" description="Low complexity" evidence="15">
    <location>
        <begin position="841"/>
        <end position="851"/>
    </location>
</feature>
<dbReference type="SMART" id="SM00326">
    <property type="entry name" value="SH3"/>
    <property type="match status" value="3"/>
</dbReference>
<name>A0A556U8E5_BAGYA</name>
<dbReference type="InterPro" id="IPR031847">
    <property type="entry name" value="PDLI1-4/Zasp-like_mid"/>
</dbReference>
<feature type="domain" description="SH3" evidence="16">
    <location>
        <begin position="2015"/>
        <end position="2074"/>
    </location>
</feature>
<evidence type="ECO:0000259" key="17">
    <source>
        <dbReference type="PROSITE" id="PS50106"/>
    </source>
</evidence>
<feature type="region of interest" description="Disordered" evidence="15">
    <location>
        <begin position="1007"/>
        <end position="1030"/>
    </location>
</feature>
<evidence type="ECO:0000259" key="16">
    <source>
        <dbReference type="PROSITE" id="PS50002"/>
    </source>
</evidence>
<feature type="region of interest" description="Disordered" evidence="15">
    <location>
        <begin position="2388"/>
        <end position="2407"/>
    </location>
</feature>
<evidence type="ECO:0000256" key="10">
    <source>
        <dbReference type="ARBA" id="ARBA00023043"/>
    </source>
</evidence>
<evidence type="ECO:0000256" key="11">
    <source>
        <dbReference type="ARBA" id="ARBA00037432"/>
    </source>
</evidence>
<feature type="compositionally biased region" description="Low complexity" evidence="15">
    <location>
        <begin position="9"/>
        <end position="30"/>
    </location>
</feature>
<feature type="compositionally biased region" description="Polar residues" evidence="15">
    <location>
        <begin position="89"/>
        <end position="102"/>
    </location>
</feature>
<feature type="region of interest" description="Disordered" evidence="15">
    <location>
        <begin position="1898"/>
        <end position="2004"/>
    </location>
</feature>
<evidence type="ECO:0000256" key="6">
    <source>
        <dbReference type="ARBA" id="ARBA00022786"/>
    </source>
</evidence>
<dbReference type="Gene3D" id="3.90.70.130">
    <property type="match status" value="1"/>
</dbReference>
<dbReference type="PANTHER" id="PTHR48153:SF2">
    <property type="entry name" value="UFM1-SPECIFIC PROTEASE 2"/>
    <property type="match status" value="1"/>
</dbReference>
<keyword evidence="5" id="KW-0645">Protease</keyword>
<feature type="region of interest" description="Disordered" evidence="15">
    <location>
        <begin position="1044"/>
        <end position="1066"/>
    </location>
</feature>
<feature type="compositionally biased region" description="Basic residues" evidence="15">
    <location>
        <begin position="951"/>
        <end position="972"/>
    </location>
</feature>
<feature type="compositionally biased region" description="Low complexity" evidence="15">
    <location>
        <begin position="1139"/>
        <end position="1163"/>
    </location>
</feature>
<keyword evidence="4 14" id="KW-0728">SH3 domain</keyword>
<feature type="compositionally biased region" description="Polar residues" evidence="15">
    <location>
        <begin position="1901"/>
        <end position="1911"/>
    </location>
</feature>
<evidence type="ECO:0000313" key="20">
    <source>
        <dbReference type="Proteomes" id="UP000319801"/>
    </source>
</evidence>
<dbReference type="SUPFAM" id="SSF50156">
    <property type="entry name" value="PDZ domain-like"/>
    <property type="match status" value="1"/>
</dbReference>
<dbReference type="GO" id="GO:0071567">
    <property type="term" value="F:deUFMylase activity"/>
    <property type="evidence" value="ECO:0007669"/>
    <property type="project" value="TreeGrafter"/>
</dbReference>
<feature type="compositionally biased region" description="Basic and acidic residues" evidence="15">
    <location>
        <begin position="2388"/>
        <end position="2397"/>
    </location>
</feature>
<dbReference type="OrthoDB" id="73680at2759"/>
<feature type="region of interest" description="Disordered" evidence="15">
    <location>
        <begin position="947"/>
        <end position="982"/>
    </location>
</feature>
<dbReference type="GO" id="GO:0070161">
    <property type="term" value="C:anchoring junction"/>
    <property type="evidence" value="ECO:0007669"/>
    <property type="project" value="UniProtKB-SubCell"/>
</dbReference>
<dbReference type="FunFam" id="3.90.70.130:FF:000001">
    <property type="entry name" value="Probable Ufm1-specific protease 2"/>
    <property type="match status" value="1"/>
</dbReference>
<dbReference type="FunFam" id="2.30.42.10:FF:000055">
    <property type="entry name" value="PDZ and LIM domain protein 3"/>
    <property type="match status" value="1"/>
</dbReference>
<feature type="region of interest" description="Disordered" evidence="15">
    <location>
        <begin position="1"/>
        <end position="45"/>
    </location>
</feature>
<evidence type="ECO:0000256" key="1">
    <source>
        <dbReference type="ARBA" id="ARBA00004216"/>
    </source>
</evidence>
<dbReference type="GO" id="GO:0030018">
    <property type="term" value="C:Z disc"/>
    <property type="evidence" value="ECO:0007669"/>
    <property type="project" value="UniProtKB-SubCell"/>
</dbReference>
<dbReference type="SUPFAM" id="SSF50044">
    <property type="entry name" value="SH3-domain"/>
    <property type="match status" value="3"/>
</dbReference>
<feature type="compositionally biased region" description="Pro residues" evidence="15">
    <location>
        <begin position="1945"/>
        <end position="1955"/>
    </location>
</feature>
<dbReference type="Gene3D" id="2.30.30.40">
    <property type="entry name" value="SH3 Domains"/>
    <property type="match status" value="3"/>
</dbReference>
<comment type="caution">
    <text evidence="19">The sequence shown here is derived from an EMBL/GenBank/DDBJ whole genome shotgun (WGS) entry which is preliminary data.</text>
</comment>
<dbReference type="InterPro" id="IPR001478">
    <property type="entry name" value="PDZ"/>
</dbReference>
<feature type="compositionally biased region" description="Pro residues" evidence="15">
    <location>
        <begin position="1371"/>
        <end position="1380"/>
    </location>
</feature>
<feature type="compositionally biased region" description="Pro residues" evidence="15">
    <location>
        <begin position="456"/>
        <end position="465"/>
    </location>
</feature>
<dbReference type="SMART" id="SM00735">
    <property type="entry name" value="ZM"/>
    <property type="match status" value="1"/>
</dbReference>
<dbReference type="SMART" id="SM00228">
    <property type="entry name" value="PDZ"/>
    <property type="match status" value="1"/>
</dbReference>
<feature type="domain" description="SH3" evidence="16">
    <location>
        <begin position="1186"/>
        <end position="1245"/>
    </location>
</feature>
<feature type="compositionally biased region" description="Low complexity" evidence="15">
    <location>
        <begin position="73"/>
        <end position="88"/>
    </location>
</feature>
<dbReference type="FunFam" id="2.30.30.40:FF:000072">
    <property type="entry name" value="Unconventional Myosin IB"/>
    <property type="match status" value="1"/>
</dbReference>
<dbReference type="Pfam" id="PF02208">
    <property type="entry name" value="Sorb"/>
    <property type="match status" value="1"/>
</dbReference>
<evidence type="ECO:0000256" key="5">
    <source>
        <dbReference type="ARBA" id="ARBA00022670"/>
    </source>
</evidence>
<evidence type="ECO:0000256" key="15">
    <source>
        <dbReference type="SAM" id="MobiDB-lite"/>
    </source>
</evidence>
<dbReference type="InterPro" id="IPR006643">
    <property type="entry name" value="Zasp-like_motif"/>
</dbReference>
<dbReference type="Pfam" id="PF15936">
    <property type="entry name" value="DUF4749"/>
    <property type="match status" value="1"/>
</dbReference>
<protein>
    <recommendedName>
        <fullName evidence="13">Osteoclast-stimulating factor 1</fullName>
    </recommendedName>
    <alternativeName>
        <fullName evidence="12">Ufm1-specific protease 2</fullName>
    </alternativeName>
</protein>
<feature type="compositionally biased region" description="Low complexity" evidence="15">
    <location>
        <begin position="554"/>
        <end position="567"/>
    </location>
</feature>
<evidence type="ECO:0000256" key="13">
    <source>
        <dbReference type="ARBA" id="ARBA00040640"/>
    </source>
</evidence>
<gene>
    <name evidence="19" type="ORF">Baya_9819</name>
</gene>
<evidence type="ECO:0000256" key="14">
    <source>
        <dbReference type="PROSITE-ProRule" id="PRU00192"/>
    </source>
</evidence>
<evidence type="ECO:0000256" key="3">
    <source>
        <dbReference type="ARBA" id="ARBA00008552"/>
    </source>
</evidence>
<feature type="compositionally biased region" description="Low complexity" evidence="15">
    <location>
        <begin position="1935"/>
        <end position="1944"/>
    </location>
</feature>
<feature type="compositionally biased region" description="Low complexity" evidence="15">
    <location>
        <begin position="257"/>
        <end position="267"/>
    </location>
</feature>
<keyword evidence="8" id="KW-0788">Thiol protease</keyword>
<feature type="compositionally biased region" description="Polar residues" evidence="15">
    <location>
        <begin position="730"/>
        <end position="742"/>
    </location>
</feature>
<feature type="compositionally biased region" description="Low complexity" evidence="15">
    <location>
        <begin position="1956"/>
        <end position="1966"/>
    </location>
</feature>
<feature type="compositionally biased region" description="Polar residues" evidence="15">
    <location>
        <begin position="705"/>
        <end position="719"/>
    </location>
</feature>
<feature type="compositionally biased region" description="Low complexity" evidence="15">
    <location>
        <begin position="600"/>
        <end position="621"/>
    </location>
</feature>
<proteinExistence type="inferred from homology"/>
<reference evidence="19 20" key="1">
    <citation type="journal article" date="2019" name="Genome Biol. Evol.">
        <title>Whole-Genome Sequencing of the Giant Devil Catfish, Bagarius yarrelli.</title>
        <authorList>
            <person name="Jiang W."/>
            <person name="Lv Y."/>
            <person name="Cheng L."/>
            <person name="Yang K."/>
            <person name="Chao B."/>
            <person name="Wang X."/>
            <person name="Li Y."/>
            <person name="Pan X."/>
            <person name="You X."/>
            <person name="Zhang Y."/>
            <person name="Yang J."/>
            <person name="Li J."/>
            <person name="Zhang X."/>
            <person name="Liu S."/>
            <person name="Sun C."/>
            <person name="Yang J."/>
            <person name="Shi Q."/>
        </authorList>
    </citation>
    <scope>NUCLEOTIDE SEQUENCE [LARGE SCALE GENOMIC DNA]</scope>
    <source>
        <strain evidence="19">JWS20170419001</strain>
        <tissue evidence="19">Muscle</tissue>
    </source>
</reference>
<keyword evidence="6" id="KW-0833">Ubl conjugation pathway</keyword>
<feature type="compositionally biased region" description="Pro residues" evidence="15">
    <location>
        <begin position="283"/>
        <end position="295"/>
    </location>
</feature>
<feature type="compositionally biased region" description="Polar residues" evidence="15">
    <location>
        <begin position="188"/>
        <end position="197"/>
    </location>
</feature>
<feature type="compositionally biased region" description="Pro residues" evidence="15">
    <location>
        <begin position="158"/>
        <end position="167"/>
    </location>
</feature>
<keyword evidence="10" id="KW-0040">ANK repeat</keyword>
<evidence type="ECO:0000313" key="19">
    <source>
        <dbReference type="EMBL" id="TSN95705.1"/>
    </source>
</evidence>
<feature type="compositionally biased region" description="Polar residues" evidence="15">
    <location>
        <begin position="237"/>
        <end position="247"/>
    </location>
</feature>
<dbReference type="GO" id="GO:0005783">
    <property type="term" value="C:endoplasmic reticulum"/>
    <property type="evidence" value="ECO:0007669"/>
    <property type="project" value="TreeGrafter"/>
</dbReference>
<feature type="region of interest" description="Disordered" evidence="15">
    <location>
        <begin position="234"/>
        <end position="298"/>
    </location>
</feature>
<sequence length="2756" mass="303244">MTFNPPPYSSLVPSSSYTIQSSSSSSYSYSKTTCNTTAPSDVSQEANANSFISQLLERKVSSLKLANEESNSATAKTNTDITNNTNANQSWSSTNMAKVTNLSSPDSPPSPPPRTHFKSAPTTHTASLSIQIAPKGSKYHPKSGLQSGYGFQRQDPAEPSPSVPPRPTGNVLARDTSPPRGTDFGSGVSYSHASQDSPDFLSGPNASLRSLSALSHYSSSTAVLEELQICAVDSPEATPTPSPTLSHVSVPPDDVPASTASATAADANGQMSVNGSALSQRPFSPPAQRPPPPVFSPRLEQFHQTRHSGSESVQRESVSVGEMSFRSVTPVARFSEEEKKVSIIKAPHYEGIGPVDESGLPLAIRTVRVVSEAGHDGGGKGNRPKDWYKTMFKQIHTVHKPDDDYADTYGATYAVVNNENFDPVHAHPPPRTHTYRPLSRNTNEAGRALPPRELSPLPPPPPPMPSLLQLRSQDLDREKDLPHDPNEWSPPDRKVDTRRYRAEPRSIFEYEPGKSSILEHERPSFELEADEIDLENEPWFKFFSDLEFGLPTSLCLSSSERPESSSSDYRKRRKSEPFVHQQGTGNEQNAGPASRLEPYKSSSLKKPAARSSPSSPAKVKAGGTCESLSPSVSSPGMDHVSSHLSSDTLSYSTSTLRSSKQSISFKNGWQVCQKVSADTWSSVEDEEAGASSSCLKSRSCDDLLSDSNVGMNGNRSESVGSLLGRGRAHQPQSQAKSLNSSPRARRRHRRKMAHETPGFLQLYKTMHHIDRAQLLSSDVICSVRARILELEQQQQQHQKSLHSWAPFGQEVPQRMVPNRISAYEQLIQKSKSMPDLGEDNTPSGTTTPGSSRASSCPKRRFSVESLLEEEDPPERTRSPPEGQPRSGLEDCSLVPVVRQNQHQQQDYSDSEQDACTSELSDFIQIEGSSFCSESDLDHCSLASSESFCGSGHHHHHHHRRRHHSSHHHHHLHQSLGQSQGYHHRHLISSCKGRCPASYTRFTTMLKHERAQQESRPTIMPPLAQQSPSESGLSKLAFLVSPVPFRKKRDSSPTQRRHSSSSHHKSKAAMYEALDAALQDIYDHLRAEKGLGAARLPDDSILRRLLQELLPEVPERSSSLRGRRQTFSPYSSYYQPYHSASYQQPQHADASNNNQHTNTSSNAHYYSDQGSDAGRLTPQNRRPTPDRERQSARAIYDFKAQTSKELSFKKGDAINIVRQIDSNWYEGEHRGCIGIFPIAYVEKVVSPERKQPVRPPPPAQLRDIGEAVARYNFNADTNGERVILLRKVDKNWYEGRIPSSNKQGIFPVSYVDVIKGSPSKSPGPRVDSYGVQKSQSAFFGSTTYPYIQEVTSEWLSLTLGVTTLSTSSCSTPSPPTPPPLPSIIHYPSKNALNHPTSPLSQTTPPPCQAQTEYQPFSIISNSSSPPPLVAPPLLSNHASFVTDHLHLFNTRNDFQAIPKTQLQRNDKLFIIEAETPKPKTLITDQQQNRDLVTFITNPNPYDKLLTMFLENHLTQETENLDHSKSSQSCVLMGPGKLMLNKPGQVSMCLNSQSERPPEDWGGFPDCIIPVTDSFAKEKPSSSCCSPPPFFLTSLPISSYPSSSSSCIHSPPGSSSFTRSLSPPIPSFNPASYPSWQPLLPTIPASSPSSSVHNIEPTLSSAIPLSSPVPVLDCITSSTIPLLSSVPISTCTTFTTTSPETPHFLPAPPTEPTTSPKIPHSSTVAPAESTISSKIPLSSPVPSTEPTAFSQIPQFSPVAITEPTASSIMPQSSPVPPSHPDTFSTILQSTPISSSDTSSPTLPLSSSASLSEPNTSPKIPYFFPVTLTESATSPTIPLSFSVSSSECTTFSTIHQSSPVLPSDPISFPTICPSPPVPPIASTNSPTLSVASSVPFSEHKISPTIPQSSHNSPSLHCFSPLFNSMSPPPSSPPPPLLSPSSTQSSGVPLPPCSPPLSTPPLSSRSQPRSPHIKTLYNHEAVVDGKPPRSPISTRRRCLSPSMSSGRARRRMMQDSLHGLGEPFQAVYNYVPRNEDELELREGDVVDVVEKCDDGWFVGSKASMVDLAPGDLILAIDGISTDNMMHSEAQTRMKQAARQLRLSIQRPEIKLWSPRVREDSRVHPFKMNLEVERQEYRPIGTGHNRQAAPFVAAANIDNKRQVVSSAYNSPIGLYSSGNIQDALHGQFKGLIHSKPERMLTSIEESDVYRMLQKEEEEKEPHEPRMLPVVTKTVQAPTTKPLSPEGNLHKLPMCDKCGNGIVRPTDCSNKNSRICSCHFVGGMKSAAPSVFQWREKKLTGFTASHSNLKVLTENNYFIFRLKGVLDFICQLDGSNDAQCSISKAFQTVRSRVSSESLVFMVCNSSVLLWPNKSFHSTLESIKEDTQCRDIQQHIELEDEPNKKSSKRRDKKDASPIVVNLKLLTEVTRSGHGAGPSLCRILKKQRCVMMPLSMDCVINAGGHDTLGFVCSGLVKALLAQLSDMERTLLKYRKDKTLPVPQAFHFQLPVSDQLITAIYPAGELHRKHDLPCDWPYFRRANTFHFPGETYKDGYLRNPHTHLTAPSIEEAKLYVVRGVYSYHHYMQDRVDDNGWGCAYRSLQTICSWFLQQGYTDKTIPTHKQIQEALVSAGDKEPSFIGSRQWIGSIEVQVVLNQLLGVESKILFVSRGSELASKGRELANHFQTEGTPIMIGGGVLAHTILGVAWSKTSGQIRFLILDPHYTGGEDLQTITDKGWCGWKGPEFWDQNAYYNLCLPQTPKII</sequence>
<feature type="compositionally biased region" description="Polar residues" evidence="15">
    <location>
        <begin position="269"/>
        <end position="278"/>
    </location>
</feature>
<feature type="domain" description="SoHo" evidence="18">
    <location>
        <begin position="343"/>
        <end position="418"/>
    </location>
</feature>
<dbReference type="GO" id="GO:0005634">
    <property type="term" value="C:nucleus"/>
    <property type="evidence" value="ECO:0007669"/>
    <property type="project" value="TreeGrafter"/>
</dbReference>
<feature type="compositionally biased region" description="Low complexity" evidence="15">
    <location>
        <begin position="1785"/>
        <end position="1812"/>
    </location>
</feature>
<evidence type="ECO:0000256" key="12">
    <source>
        <dbReference type="ARBA" id="ARBA00040469"/>
    </source>
</evidence>
<dbReference type="PROSITE" id="PS50002">
    <property type="entry name" value="SH3"/>
    <property type="match status" value="2"/>
</dbReference>
<keyword evidence="9" id="KW-0965">Cell junction</keyword>
<accession>A0A556U8E5</accession>
<evidence type="ECO:0000256" key="4">
    <source>
        <dbReference type="ARBA" id="ARBA00022443"/>
    </source>
</evidence>
<dbReference type="InterPro" id="IPR003127">
    <property type="entry name" value="SoHo_dom"/>
</dbReference>
<evidence type="ECO:0000259" key="18">
    <source>
        <dbReference type="PROSITE" id="PS50831"/>
    </source>
</evidence>
<dbReference type="Gene3D" id="2.30.42.10">
    <property type="match status" value="1"/>
</dbReference>
<keyword evidence="20" id="KW-1185">Reference proteome</keyword>
<dbReference type="InterPro" id="IPR049387">
    <property type="entry name" value="UFSP2-like_2nd"/>
</dbReference>
<feature type="region of interest" description="Disordered" evidence="15">
    <location>
        <begin position="1139"/>
        <end position="1190"/>
    </location>
</feature>
<dbReference type="PANTHER" id="PTHR48153">
    <property type="entry name" value="UFM1-SPECIFIC PROTEASE 2"/>
    <property type="match status" value="1"/>
</dbReference>
<dbReference type="Pfam" id="PF14604">
    <property type="entry name" value="SH3_9"/>
    <property type="match status" value="1"/>
</dbReference>
<feature type="region of interest" description="Disordered" evidence="15">
    <location>
        <begin position="1365"/>
        <end position="1406"/>
    </location>
</feature>
<evidence type="ECO:0000256" key="8">
    <source>
        <dbReference type="ARBA" id="ARBA00022807"/>
    </source>
</evidence>
<organism evidence="19 20">
    <name type="scientific">Bagarius yarrelli</name>
    <name type="common">Goonch</name>
    <name type="synonym">Bagrus yarrelli</name>
    <dbReference type="NCBI Taxonomy" id="175774"/>
    <lineage>
        <taxon>Eukaryota</taxon>
        <taxon>Metazoa</taxon>
        <taxon>Chordata</taxon>
        <taxon>Craniata</taxon>
        <taxon>Vertebrata</taxon>
        <taxon>Euteleostomi</taxon>
        <taxon>Actinopterygii</taxon>
        <taxon>Neopterygii</taxon>
        <taxon>Teleostei</taxon>
        <taxon>Ostariophysi</taxon>
        <taxon>Siluriformes</taxon>
        <taxon>Sisoridae</taxon>
        <taxon>Sisorinae</taxon>
        <taxon>Bagarius</taxon>
    </lineage>
</organism>
<dbReference type="InterPro" id="IPR036028">
    <property type="entry name" value="SH3-like_dom_sf"/>
</dbReference>
<feature type="region of interest" description="Disordered" evidence="15">
    <location>
        <begin position="1763"/>
        <end position="1812"/>
    </location>
</feature>
<dbReference type="PROSITE" id="PS50106">
    <property type="entry name" value="PDZ"/>
    <property type="match status" value="1"/>
</dbReference>
<dbReference type="Pfam" id="PF07910">
    <property type="entry name" value="Peptidase_C78"/>
    <property type="match status" value="1"/>
</dbReference>
<feature type="region of interest" description="Disordered" evidence="15">
    <location>
        <begin position="554"/>
        <end position="645"/>
    </location>
</feature>
<feature type="region of interest" description="Disordered" evidence="15">
    <location>
        <begin position="705"/>
        <end position="752"/>
    </location>
</feature>
<feature type="region of interest" description="Disordered" evidence="15">
    <location>
        <begin position="832"/>
        <end position="888"/>
    </location>
</feature>
<feature type="compositionally biased region" description="Pro residues" evidence="15">
    <location>
        <begin position="1923"/>
        <end position="1934"/>
    </location>
</feature>
<feature type="compositionally biased region" description="Polar residues" evidence="15">
    <location>
        <begin position="31"/>
        <end position="45"/>
    </location>
</feature>
<dbReference type="Pfam" id="PF00018">
    <property type="entry name" value="SH3_1"/>
    <property type="match status" value="1"/>
</dbReference>
<comment type="function">
    <text evidence="11">Induces bone resorption, acting probably through a signaling cascade which results in the secretion of factor(s) enhancing osteoclast formation and activity.</text>
</comment>
<feature type="region of interest" description="Disordered" evidence="15">
    <location>
        <begin position="421"/>
        <end position="499"/>
    </location>
</feature>
<comment type="similarity">
    <text evidence="3">Belongs to the peptidase C78 family.</text>
</comment>
<feature type="compositionally biased region" description="Basic and acidic residues" evidence="15">
    <location>
        <begin position="473"/>
        <end position="499"/>
    </location>
</feature>
<dbReference type="SMART" id="SM00459">
    <property type="entry name" value="Sorb"/>
    <property type="match status" value="1"/>
</dbReference>
<comment type="subcellular location">
    <subcellularLocation>
        <location evidence="2">Cell junction</location>
    </subcellularLocation>
    <subcellularLocation>
        <location evidence="1">Cytoplasm</location>
        <location evidence="1">Myofibril</location>
        <location evidence="1">Sarcomere</location>
        <location evidence="1">Z line</location>
    </subcellularLocation>
</comment>
<dbReference type="Proteomes" id="UP000319801">
    <property type="component" value="Unassembled WGS sequence"/>
</dbReference>
<evidence type="ECO:0000256" key="2">
    <source>
        <dbReference type="ARBA" id="ARBA00004282"/>
    </source>
</evidence>
<dbReference type="PRINTS" id="PR00452">
    <property type="entry name" value="SH3DOMAIN"/>
</dbReference>